<organism evidence="1 2">
    <name type="scientific">Rosa chinensis</name>
    <name type="common">China rose</name>
    <dbReference type="NCBI Taxonomy" id="74649"/>
    <lineage>
        <taxon>Eukaryota</taxon>
        <taxon>Viridiplantae</taxon>
        <taxon>Streptophyta</taxon>
        <taxon>Embryophyta</taxon>
        <taxon>Tracheophyta</taxon>
        <taxon>Spermatophyta</taxon>
        <taxon>Magnoliopsida</taxon>
        <taxon>eudicotyledons</taxon>
        <taxon>Gunneridae</taxon>
        <taxon>Pentapetalae</taxon>
        <taxon>rosids</taxon>
        <taxon>fabids</taxon>
        <taxon>Rosales</taxon>
        <taxon>Rosaceae</taxon>
        <taxon>Rosoideae</taxon>
        <taxon>Rosoideae incertae sedis</taxon>
        <taxon>Rosa</taxon>
    </lineage>
</organism>
<dbReference type="Gramene" id="PRQ57545">
    <property type="protein sequence ID" value="PRQ57545"/>
    <property type="gene ID" value="RchiOBHm_Chr1g0349481"/>
</dbReference>
<name>A0A2P6SFS8_ROSCH</name>
<dbReference type="AlphaFoldDB" id="A0A2P6SFS8"/>
<accession>A0A2P6SFS8</accession>
<comment type="caution">
    <text evidence="1">The sequence shown here is derived from an EMBL/GenBank/DDBJ whole genome shotgun (WGS) entry which is preliminary data.</text>
</comment>
<sequence>MSPSQSLSSHYYPPNEDQGYTHLHALEAERQCRNNHQRERRQLLSSSQGAEILAQRRANYQIQRQMENTSVTNQVEAMDGNLLSGCSETQTSSMYCIYIFFHNFLSNLINKNILLHM</sequence>
<dbReference type="EMBL" id="PDCK01000039">
    <property type="protein sequence ID" value="PRQ57545.1"/>
    <property type="molecule type" value="Genomic_DNA"/>
</dbReference>
<evidence type="ECO:0000313" key="2">
    <source>
        <dbReference type="Proteomes" id="UP000238479"/>
    </source>
</evidence>
<evidence type="ECO:0000313" key="1">
    <source>
        <dbReference type="EMBL" id="PRQ57545.1"/>
    </source>
</evidence>
<dbReference type="Proteomes" id="UP000238479">
    <property type="component" value="Chromosome 1"/>
</dbReference>
<keyword evidence="2" id="KW-1185">Reference proteome</keyword>
<reference evidence="1 2" key="1">
    <citation type="journal article" date="2018" name="Nat. Genet.">
        <title>The Rosa genome provides new insights in the design of modern roses.</title>
        <authorList>
            <person name="Bendahmane M."/>
        </authorList>
    </citation>
    <scope>NUCLEOTIDE SEQUENCE [LARGE SCALE GENOMIC DNA]</scope>
    <source>
        <strain evidence="2">cv. Old Blush</strain>
    </source>
</reference>
<gene>
    <name evidence="1" type="ORF">RchiOBHm_Chr1g0349481</name>
</gene>
<proteinExistence type="predicted"/>
<protein>
    <submittedName>
        <fullName evidence="1">Uncharacterized protein</fullName>
    </submittedName>
</protein>